<protein>
    <submittedName>
        <fullName evidence="1">Uncharacterized protein</fullName>
    </submittedName>
</protein>
<reference evidence="1" key="1">
    <citation type="submission" date="2018-07" db="EMBL/GenBank/DDBJ databases">
        <authorList>
            <person name="Ashton P.M."/>
            <person name="Dallman T."/>
            <person name="Nair S."/>
            <person name="De Pinna E."/>
            <person name="Peters T."/>
            <person name="Grant K."/>
        </authorList>
    </citation>
    <scope>NUCLEOTIDE SEQUENCE</scope>
    <source>
        <strain evidence="1">242348</strain>
    </source>
</reference>
<comment type="caution">
    <text evidence="1">The sequence shown here is derived from an EMBL/GenBank/DDBJ whole genome shotgun (WGS) entry which is preliminary data.</text>
</comment>
<dbReference type="EMBL" id="AAHMLI010000023">
    <property type="protein sequence ID" value="EBX8629369.1"/>
    <property type="molecule type" value="Genomic_DNA"/>
</dbReference>
<proteinExistence type="predicted"/>
<name>A0A5W7RXW1_SALET</name>
<gene>
    <name evidence="1" type="ORF">DTU03_17980</name>
</gene>
<dbReference type="AlphaFoldDB" id="A0A5W7RXW1"/>
<evidence type="ECO:0000313" key="1">
    <source>
        <dbReference type="EMBL" id="EBX8629369.1"/>
    </source>
</evidence>
<organism evidence="1">
    <name type="scientific">Salmonella enterica subsp. enterica serovar Kintambo</name>
    <dbReference type="NCBI Taxonomy" id="1192730"/>
    <lineage>
        <taxon>Bacteria</taxon>
        <taxon>Pseudomonadati</taxon>
        <taxon>Pseudomonadota</taxon>
        <taxon>Gammaproteobacteria</taxon>
        <taxon>Enterobacterales</taxon>
        <taxon>Enterobacteriaceae</taxon>
        <taxon>Salmonella</taxon>
    </lineage>
</organism>
<sequence length="183" mass="20487">MNTIIKQDRITLKNLKVAEFASEETLCFTATVIFDGVAVGEASNDGHGGMTFIHAIGDKQAQLSEAEKFAKNLPPQVCPDLPPIDGKPFSIDITLDYLVDVLADALHEDRKLRTTYSRSKNKVVFIKDNKVFSLQKVKLDSLKDRPAFFASLRETYGSSIVILAELPPDEAFTLWKQHIYEKN</sequence>
<accession>A0A5W7RXW1</accession>